<evidence type="ECO:0000256" key="1">
    <source>
        <dbReference type="ARBA" id="ARBA00022481"/>
    </source>
</evidence>
<dbReference type="InterPro" id="IPR045584">
    <property type="entry name" value="Pilin-like"/>
</dbReference>
<keyword evidence="2" id="KW-0812">Transmembrane</keyword>
<dbReference type="SUPFAM" id="SSF54523">
    <property type="entry name" value="Pili subunits"/>
    <property type="match status" value="1"/>
</dbReference>
<evidence type="ECO:0000313" key="3">
    <source>
        <dbReference type="EMBL" id="QDQ29211.1"/>
    </source>
</evidence>
<protein>
    <submittedName>
        <fullName evidence="3">Prepilin-type N-terminal cleavage/methylation domain-containing protein</fullName>
    </submittedName>
</protein>
<dbReference type="OrthoDB" id="9795612at2"/>
<name>A0A516SM30_9NEIS</name>
<dbReference type="AlphaFoldDB" id="A0A516SM30"/>
<keyword evidence="1" id="KW-0488">Methylation</keyword>
<dbReference type="Gene3D" id="3.30.700.10">
    <property type="entry name" value="Glycoprotein, Type 4 Pilin"/>
    <property type="match status" value="1"/>
</dbReference>
<feature type="transmembrane region" description="Helical" evidence="2">
    <location>
        <begin position="20"/>
        <end position="42"/>
    </location>
</feature>
<dbReference type="GO" id="GO:0015627">
    <property type="term" value="C:type II protein secretion system complex"/>
    <property type="evidence" value="ECO:0007669"/>
    <property type="project" value="InterPro"/>
</dbReference>
<organism evidence="3 4">
    <name type="scientific">Chitinimonas arctica</name>
    <dbReference type="NCBI Taxonomy" id="2594795"/>
    <lineage>
        <taxon>Bacteria</taxon>
        <taxon>Pseudomonadati</taxon>
        <taxon>Pseudomonadota</taxon>
        <taxon>Betaproteobacteria</taxon>
        <taxon>Neisseriales</taxon>
        <taxon>Chitinibacteraceae</taxon>
        <taxon>Chitinimonas</taxon>
    </lineage>
</organism>
<accession>A0A516SM30</accession>
<sequence>MSCGLKTRNISWRSTKGFTLIELLVTLAIIATLLSLAAPRYFGNLDKAKEDVLREDLYLLRDAIDKFYADKGKYPDTLQDLVEHKYLRRIPIDPLTQSKESWLPIAPAESGSGAIADVRSAAPGQARDKTWFKDW</sequence>
<dbReference type="Pfam" id="PF07963">
    <property type="entry name" value="N_methyl"/>
    <property type="match status" value="1"/>
</dbReference>
<gene>
    <name evidence="3" type="ORF">FNU76_04440</name>
</gene>
<keyword evidence="2" id="KW-1133">Transmembrane helix</keyword>
<dbReference type="EMBL" id="CP041730">
    <property type="protein sequence ID" value="QDQ29211.1"/>
    <property type="molecule type" value="Genomic_DNA"/>
</dbReference>
<dbReference type="GO" id="GO:0015628">
    <property type="term" value="P:protein secretion by the type II secretion system"/>
    <property type="evidence" value="ECO:0007669"/>
    <property type="project" value="InterPro"/>
</dbReference>
<dbReference type="KEGG" id="cari:FNU76_04440"/>
<dbReference type="InterPro" id="IPR012902">
    <property type="entry name" value="N_methyl_site"/>
</dbReference>
<keyword evidence="2" id="KW-0472">Membrane</keyword>
<dbReference type="InterPro" id="IPR000983">
    <property type="entry name" value="Bac_GSPG_pilin"/>
</dbReference>
<evidence type="ECO:0000256" key="2">
    <source>
        <dbReference type="SAM" id="Phobius"/>
    </source>
</evidence>
<dbReference type="Proteomes" id="UP000317550">
    <property type="component" value="Chromosome"/>
</dbReference>
<keyword evidence="4" id="KW-1185">Reference proteome</keyword>
<reference evidence="4" key="1">
    <citation type="submission" date="2019-07" db="EMBL/GenBank/DDBJ databases">
        <title>Chitinimonas sp. nov., isolated from Ny-Alesund, arctica soil.</title>
        <authorList>
            <person name="Xu Q."/>
            <person name="Peng F."/>
        </authorList>
    </citation>
    <scope>NUCLEOTIDE SEQUENCE [LARGE SCALE GENOMIC DNA]</scope>
    <source>
        <strain evidence="4">R3-44</strain>
    </source>
</reference>
<evidence type="ECO:0000313" key="4">
    <source>
        <dbReference type="Proteomes" id="UP000317550"/>
    </source>
</evidence>
<dbReference type="PRINTS" id="PR00813">
    <property type="entry name" value="BCTERIALGSPG"/>
</dbReference>
<proteinExistence type="predicted"/>
<dbReference type="PROSITE" id="PS00409">
    <property type="entry name" value="PROKAR_NTER_METHYL"/>
    <property type="match status" value="1"/>
</dbReference>
<dbReference type="NCBIfam" id="TIGR02532">
    <property type="entry name" value="IV_pilin_GFxxxE"/>
    <property type="match status" value="1"/>
</dbReference>